<dbReference type="Proteomes" id="UP000742786">
    <property type="component" value="Unassembled WGS sequence"/>
</dbReference>
<reference evidence="1" key="1">
    <citation type="submission" date="2021-04" db="EMBL/GenBank/DDBJ databases">
        <authorList>
            <person name="Hornung B."/>
        </authorList>
    </citation>
    <scope>NUCLEOTIDE SEQUENCE</scope>
    <source>
        <strain evidence="1">G5G6</strain>
    </source>
</reference>
<proteinExistence type="predicted"/>
<dbReference type="AlphaFoldDB" id="A0A916J2I5"/>
<organism evidence="1 2">
    <name type="scientific">Georgfuchsia toluolica</name>
    <dbReference type="NCBI Taxonomy" id="424218"/>
    <lineage>
        <taxon>Bacteria</taxon>
        <taxon>Pseudomonadati</taxon>
        <taxon>Pseudomonadota</taxon>
        <taxon>Betaproteobacteria</taxon>
        <taxon>Nitrosomonadales</taxon>
        <taxon>Sterolibacteriaceae</taxon>
        <taxon>Georgfuchsia</taxon>
    </lineage>
</organism>
<dbReference type="EMBL" id="CAJQUM010000001">
    <property type="protein sequence ID" value="CAG4883402.1"/>
    <property type="molecule type" value="Genomic_DNA"/>
</dbReference>
<dbReference type="RefSeq" id="WP_220635375.1">
    <property type="nucleotide sequence ID" value="NZ_CAJQUM010000001.1"/>
</dbReference>
<protein>
    <submittedName>
        <fullName evidence="1">Uncharacterized protein</fullName>
    </submittedName>
</protein>
<accession>A0A916J2I5</accession>
<sequence length="140" mass="15899">MKTEHLHDIWAGPDNTRLTTKQFSFRFPVHIAAKIAALCDMYPQKNRTQIVADLLTSALDDLEQSLPEAPGDQVEPEWNDRIAEQIDEPGETLFYLGGARGRFRGLSNKHYRELEAELGNAEPELLFDNVVGTKEQFSKK</sequence>
<keyword evidence="2" id="KW-1185">Reference proteome</keyword>
<gene>
    <name evidence="1" type="ORF">GTOL_11284</name>
</gene>
<evidence type="ECO:0000313" key="1">
    <source>
        <dbReference type="EMBL" id="CAG4883402.1"/>
    </source>
</evidence>
<evidence type="ECO:0000313" key="2">
    <source>
        <dbReference type="Proteomes" id="UP000742786"/>
    </source>
</evidence>
<comment type="caution">
    <text evidence="1">The sequence shown here is derived from an EMBL/GenBank/DDBJ whole genome shotgun (WGS) entry which is preliminary data.</text>
</comment>
<name>A0A916J2I5_9PROT</name>